<dbReference type="Proteomes" id="UP000075517">
    <property type="component" value="Unassembled WGS sequence"/>
</dbReference>
<dbReference type="EMBL" id="LQYY01000035">
    <property type="protein sequence ID" value="KYD34633.1"/>
    <property type="molecule type" value="Genomic_DNA"/>
</dbReference>
<accession>A0A150ND67</accession>
<dbReference type="PATRIC" id="fig|1422.17.peg.2482"/>
<reference evidence="1 2" key="1">
    <citation type="submission" date="2016-01" db="EMBL/GenBank/DDBJ databases">
        <title>Draft Genome Sequences of Seven Thermophilic Sporeformers Isolated from Foods.</title>
        <authorList>
            <person name="Berendsen E.M."/>
            <person name="Wells-Bennik M.H."/>
            <person name="Krawcyk A.O."/>
            <person name="De Jong A."/>
            <person name="Holsappel S."/>
            <person name="Eijlander R.T."/>
            <person name="Kuipers O.P."/>
        </authorList>
    </citation>
    <scope>NUCLEOTIDE SEQUENCE [LARGE SCALE GENOMIC DNA]</scope>
    <source>
        <strain evidence="1 2">B4114</strain>
    </source>
</reference>
<evidence type="ECO:0000313" key="2">
    <source>
        <dbReference type="Proteomes" id="UP000075517"/>
    </source>
</evidence>
<proteinExistence type="predicted"/>
<evidence type="ECO:0000313" key="1">
    <source>
        <dbReference type="EMBL" id="KYD34633.1"/>
    </source>
</evidence>
<dbReference type="AlphaFoldDB" id="A0A150ND67"/>
<name>A0A150ND67_GEOSE</name>
<organism evidence="1 2">
    <name type="scientific">Geobacillus stearothermophilus</name>
    <name type="common">Bacillus stearothermophilus</name>
    <dbReference type="NCBI Taxonomy" id="1422"/>
    <lineage>
        <taxon>Bacteria</taxon>
        <taxon>Bacillati</taxon>
        <taxon>Bacillota</taxon>
        <taxon>Bacilli</taxon>
        <taxon>Bacillales</taxon>
        <taxon>Anoxybacillaceae</taxon>
        <taxon>Geobacillus</taxon>
    </lineage>
</organism>
<gene>
    <name evidence="1" type="ORF">B4114_3048</name>
</gene>
<comment type="caution">
    <text evidence="1">The sequence shown here is derived from an EMBL/GenBank/DDBJ whole genome shotgun (WGS) entry which is preliminary data.</text>
</comment>
<protein>
    <submittedName>
        <fullName evidence="1">Uncharacterized protein</fullName>
    </submittedName>
</protein>
<sequence>MFTSSFLIIRREAGKENYVLNKLFLRFHLIDRWLELRRRG</sequence>